<dbReference type="PATRIC" id="fig|1434107.4.peg.752"/>
<dbReference type="EMBL" id="CP009517">
    <property type="protein sequence ID" value="AKB81142.1"/>
    <property type="molecule type" value="Genomic_DNA"/>
</dbReference>
<accession>A0A0E3SJY8</accession>
<proteinExistence type="predicted"/>
<dbReference type="HOGENOM" id="CLU_876155_0_0_2"/>
<dbReference type="OrthoDB" id="381754at2157"/>
<keyword evidence="2" id="KW-1185">Reference proteome</keyword>
<name>A0A0E3SJY8_METBA</name>
<evidence type="ECO:0000313" key="2">
    <source>
        <dbReference type="Proteomes" id="UP000033066"/>
    </source>
</evidence>
<organism evidence="1 2">
    <name type="scientific">Methanosarcina barkeri 3</name>
    <dbReference type="NCBI Taxonomy" id="1434107"/>
    <lineage>
        <taxon>Archaea</taxon>
        <taxon>Methanobacteriati</taxon>
        <taxon>Methanobacteriota</taxon>
        <taxon>Stenosarchaea group</taxon>
        <taxon>Methanomicrobia</taxon>
        <taxon>Methanosarcinales</taxon>
        <taxon>Methanosarcinaceae</taxon>
        <taxon>Methanosarcina</taxon>
    </lineage>
</organism>
<dbReference type="Proteomes" id="UP000033066">
    <property type="component" value="Chromosome"/>
</dbReference>
<dbReference type="GeneID" id="24788039"/>
<dbReference type="KEGG" id="mbak:MSBR3_0564"/>
<dbReference type="RefSeq" id="WP_048106377.1">
    <property type="nucleotide sequence ID" value="NZ_CP009517.1"/>
</dbReference>
<evidence type="ECO:0000313" key="1">
    <source>
        <dbReference type="EMBL" id="AKB81142.1"/>
    </source>
</evidence>
<sequence length="337" mass="38647">MDLLKLINDKSNYFSDTPIIQGLRSVIYHIDIAERHFENGKKGEDYLFTDVIYRSNQAYEGSLKEAYQVLTGSKSENLSTSQIEKKFAEGTILKARVLTLFENYRREWRNTSTHDHKLRFSEQEAFLAIINVCAFFNILLDQMIERKAYYQEKIELSESGVIEQKHVCYESLIDYISQLLIDFPHKAVTKNINYSLSSYFENELTGMIAAYIESSDQEIKVITGYSISIGTSKIYADMLVKKGESSVLIEINKSTKHTNNLVEAMVDQLVLFMEAAKIKDGIFYIIPKGIKNTKMATTKVNIENSSGNYNINEIYPEGLIIDDDPYSHSKVSKRFSD</sequence>
<reference evidence="1" key="1">
    <citation type="submission" date="2014-07" db="EMBL/GenBank/DDBJ databases">
        <title>Methanogenic archaea and the global carbon cycle.</title>
        <authorList>
            <person name="Henriksen J.R."/>
            <person name="Luke J."/>
            <person name="Reinhart S."/>
            <person name="Benedict M.N."/>
            <person name="Youngblut N.D."/>
            <person name="Metcalf M.E."/>
            <person name="Whitaker R.J."/>
            <person name="Metcalf W.W."/>
        </authorList>
    </citation>
    <scope>NUCLEOTIDE SEQUENCE [LARGE SCALE GENOMIC DNA]</scope>
    <source>
        <strain evidence="1">3</strain>
    </source>
</reference>
<gene>
    <name evidence="1" type="ORF">MSBR3_0564</name>
</gene>
<dbReference type="AlphaFoldDB" id="A0A0E3SJY8"/>
<protein>
    <submittedName>
        <fullName evidence="1">Uncharacterized protein</fullName>
    </submittedName>
</protein>